<dbReference type="Proteomes" id="UP001295684">
    <property type="component" value="Unassembled WGS sequence"/>
</dbReference>
<name>A0AAD1UPV2_EUPCR</name>
<sequence>MNNLSKVISDENLPEDFLTEGVVPSKVPNFKKIFRSTDLKTLSCRRNFGDINYEYSGDKLPRNLLRVTPTEALEFQTTTDMQKYKKWSNSQRYQKISSPNTIKTRFSSKNGNCNFLKVASKLKVEELENIQQNFQEMNQEEQVRMCDDQKYVTMEDVEPFDKQG</sequence>
<comment type="caution">
    <text evidence="1">The sequence shown here is derived from an EMBL/GenBank/DDBJ whole genome shotgun (WGS) entry which is preliminary data.</text>
</comment>
<dbReference type="AlphaFoldDB" id="A0AAD1UPV2"/>
<keyword evidence="2" id="KW-1185">Reference proteome</keyword>
<evidence type="ECO:0000313" key="1">
    <source>
        <dbReference type="EMBL" id="CAI2371463.1"/>
    </source>
</evidence>
<gene>
    <name evidence="1" type="ORF">ECRASSUSDP1_LOCUS12786</name>
</gene>
<reference evidence="1" key="1">
    <citation type="submission" date="2023-07" db="EMBL/GenBank/DDBJ databases">
        <authorList>
            <consortium name="AG Swart"/>
            <person name="Singh M."/>
            <person name="Singh A."/>
            <person name="Seah K."/>
            <person name="Emmerich C."/>
        </authorList>
    </citation>
    <scope>NUCLEOTIDE SEQUENCE</scope>
    <source>
        <strain evidence="1">DP1</strain>
    </source>
</reference>
<organism evidence="1 2">
    <name type="scientific">Euplotes crassus</name>
    <dbReference type="NCBI Taxonomy" id="5936"/>
    <lineage>
        <taxon>Eukaryota</taxon>
        <taxon>Sar</taxon>
        <taxon>Alveolata</taxon>
        <taxon>Ciliophora</taxon>
        <taxon>Intramacronucleata</taxon>
        <taxon>Spirotrichea</taxon>
        <taxon>Hypotrichia</taxon>
        <taxon>Euplotida</taxon>
        <taxon>Euplotidae</taxon>
        <taxon>Moneuplotes</taxon>
    </lineage>
</organism>
<accession>A0AAD1UPV2</accession>
<evidence type="ECO:0000313" key="2">
    <source>
        <dbReference type="Proteomes" id="UP001295684"/>
    </source>
</evidence>
<dbReference type="EMBL" id="CAMPGE010012701">
    <property type="protein sequence ID" value="CAI2371463.1"/>
    <property type="molecule type" value="Genomic_DNA"/>
</dbReference>
<protein>
    <submittedName>
        <fullName evidence="1">Uncharacterized protein</fullName>
    </submittedName>
</protein>
<proteinExistence type="predicted"/>